<protein>
    <submittedName>
        <fullName evidence="5">Membrane-binding protein</fullName>
    </submittedName>
</protein>
<feature type="signal peptide" evidence="2">
    <location>
        <begin position="1"/>
        <end position="23"/>
    </location>
</feature>
<dbReference type="EMBL" id="CP026520">
    <property type="protein sequence ID" value="QAV21179.1"/>
    <property type="molecule type" value="Genomic_DNA"/>
</dbReference>
<sequence>MRKLVYGLTMMLALFLLPLAASAASGTQLQVNDKAIGLSAEPQISGDTAYVDLAPVLGSLGYTVQQSVYGTGWTVSKDGSKIELVSGSSSFVVNGESVKAGAAVIQGGNKLNLQAFADLTGRKLKVDGEKGLISLNDTLQTSVLETLYTGKLTSSAQAPKALTQGNQGYTGYIKIFYPNGKVFYDGYMVNSKFEGKGKYYDSNGVLRYDGNWKDNKFHGQGKSYYADKHLEYDGMWKAGLKQGYGTYYWAWEPCGEPPGSITGYNKYVGFFDKDEFDGVGKIDWADGSKFEGFFSKGQIKCAGVFYWTDGWKYVGMYKDGKRDGFGTEYNEKGTVIYEGGFRQNCAEGYGRLYDANGNLLFEGEFVNGHPKSEATARTLTGFQAQSNQKSSEAQLQTHEQNQMEATFQ</sequence>
<evidence type="ECO:0000313" key="4">
    <source>
        <dbReference type="EMBL" id="MCY9598972.1"/>
    </source>
</evidence>
<organism evidence="5 6">
    <name type="scientific">Paenibacillus chitinolyticus</name>
    <dbReference type="NCBI Taxonomy" id="79263"/>
    <lineage>
        <taxon>Bacteria</taxon>
        <taxon>Bacillati</taxon>
        <taxon>Bacillota</taxon>
        <taxon>Bacilli</taxon>
        <taxon>Bacillales</taxon>
        <taxon>Paenibacillaceae</taxon>
        <taxon>Paenibacillus</taxon>
    </lineage>
</organism>
<dbReference type="SMART" id="SM00698">
    <property type="entry name" value="MORN"/>
    <property type="match status" value="6"/>
</dbReference>
<dbReference type="Proteomes" id="UP000288943">
    <property type="component" value="Chromosome"/>
</dbReference>
<evidence type="ECO:0000313" key="7">
    <source>
        <dbReference type="Proteomes" id="UP001527202"/>
    </source>
</evidence>
<feature type="chain" id="PRO_5019412713" evidence="2">
    <location>
        <begin position="24"/>
        <end position="408"/>
    </location>
</feature>
<dbReference type="Pfam" id="PF07833">
    <property type="entry name" value="Cu_amine_oxidN1"/>
    <property type="match status" value="1"/>
</dbReference>
<dbReference type="Pfam" id="PF02493">
    <property type="entry name" value="MORN"/>
    <property type="match status" value="7"/>
</dbReference>
<keyword evidence="7" id="KW-1185">Reference proteome</keyword>
<dbReference type="KEGG" id="pchi:PC41400_27315"/>
<dbReference type="InterPro" id="IPR003409">
    <property type="entry name" value="MORN"/>
</dbReference>
<dbReference type="GeneID" id="95378501"/>
<reference evidence="4 7" key="2">
    <citation type="submission" date="2022-05" db="EMBL/GenBank/DDBJ databases">
        <title>Genome Sequencing of Bee-Associated Microbes.</title>
        <authorList>
            <person name="Dunlap C."/>
        </authorList>
    </citation>
    <scope>NUCLEOTIDE SEQUENCE [LARGE SCALE GENOMIC DNA]</scope>
    <source>
        <strain evidence="4 7">NRRL B-23120</strain>
    </source>
</reference>
<keyword evidence="2" id="KW-0732">Signal</keyword>
<evidence type="ECO:0000256" key="2">
    <source>
        <dbReference type="SAM" id="SignalP"/>
    </source>
</evidence>
<proteinExistence type="predicted"/>
<feature type="domain" description="Copper amine oxidase-like N-terminal" evidence="3">
    <location>
        <begin position="30"/>
        <end position="133"/>
    </location>
</feature>
<dbReference type="AlphaFoldDB" id="A0A410X3J0"/>
<dbReference type="Proteomes" id="UP001527202">
    <property type="component" value="Unassembled WGS sequence"/>
</dbReference>
<accession>A0A410X3J0</accession>
<evidence type="ECO:0000313" key="6">
    <source>
        <dbReference type="Proteomes" id="UP000288943"/>
    </source>
</evidence>
<dbReference type="InterPro" id="IPR012854">
    <property type="entry name" value="Cu_amine_oxidase-like_N"/>
</dbReference>
<reference evidence="5 6" key="1">
    <citation type="submission" date="2018-01" db="EMBL/GenBank/DDBJ databases">
        <title>The whole genome sequencing and assembly of Paenibacillus chitinolyticus KCCM 41400 strain.</title>
        <authorList>
            <person name="Kim J.-Y."/>
            <person name="Park M.-K."/>
            <person name="Lee Y.-J."/>
            <person name="Yi H."/>
            <person name="Bahn Y.-S."/>
            <person name="Kim J.F."/>
            <person name="Lee D.-W."/>
        </authorList>
    </citation>
    <scope>NUCLEOTIDE SEQUENCE [LARGE SCALE GENOMIC DNA]</scope>
    <source>
        <strain evidence="5 6">KCCM 41400</strain>
    </source>
</reference>
<keyword evidence="1" id="KW-0677">Repeat</keyword>
<dbReference type="PANTHER" id="PTHR43215:SF14">
    <property type="entry name" value="RADIAL SPOKE HEAD 1 HOMOLOG"/>
    <property type="match status" value="1"/>
</dbReference>
<evidence type="ECO:0000256" key="1">
    <source>
        <dbReference type="ARBA" id="ARBA00022737"/>
    </source>
</evidence>
<dbReference type="Gene3D" id="2.20.110.10">
    <property type="entry name" value="Histone H3 K4-specific methyltransferase SET7/9 N-terminal domain"/>
    <property type="match status" value="2"/>
</dbReference>
<evidence type="ECO:0000259" key="3">
    <source>
        <dbReference type="Pfam" id="PF07833"/>
    </source>
</evidence>
<dbReference type="EMBL" id="JAMDMJ010000037">
    <property type="protein sequence ID" value="MCY9598972.1"/>
    <property type="molecule type" value="Genomic_DNA"/>
</dbReference>
<dbReference type="RefSeq" id="WP_042234832.1">
    <property type="nucleotide sequence ID" value="NZ_CP026520.1"/>
</dbReference>
<dbReference type="PANTHER" id="PTHR43215">
    <property type="entry name" value="RADIAL SPOKE HEAD 1 HOMOLOG"/>
    <property type="match status" value="1"/>
</dbReference>
<dbReference type="OrthoDB" id="38457at2"/>
<gene>
    <name evidence="4" type="ORF">M5X16_24755</name>
    <name evidence="5" type="ORF">PC41400_27315</name>
</gene>
<dbReference type="SUPFAM" id="SSF82185">
    <property type="entry name" value="Histone H3 K4-specific methyltransferase SET7/9 N-terminal domain"/>
    <property type="match status" value="2"/>
</dbReference>
<evidence type="ECO:0000313" key="5">
    <source>
        <dbReference type="EMBL" id="QAV21179.1"/>
    </source>
</evidence>
<name>A0A410X3J0_9BACL</name>